<organism evidence="1 2">
    <name type="scientific">Spinactinospora alkalitolerans</name>
    <dbReference type="NCBI Taxonomy" id="687207"/>
    <lineage>
        <taxon>Bacteria</taxon>
        <taxon>Bacillati</taxon>
        <taxon>Actinomycetota</taxon>
        <taxon>Actinomycetes</taxon>
        <taxon>Streptosporangiales</taxon>
        <taxon>Nocardiopsidaceae</taxon>
        <taxon>Spinactinospora</taxon>
    </lineage>
</organism>
<reference evidence="1 2" key="1">
    <citation type="submission" date="2020-07" db="EMBL/GenBank/DDBJ databases">
        <title>Sequencing the genomes of 1000 actinobacteria strains.</title>
        <authorList>
            <person name="Klenk H.-P."/>
        </authorList>
    </citation>
    <scope>NUCLEOTIDE SEQUENCE [LARGE SCALE GENOMIC DNA]</scope>
    <source>
        <strain evidence="1 2">CXB654</strain>
    </source>
</reference>
<name>A0A852U3N5_9ACTN</name>
<evidence type="ECO:0000313" key="2">
    <source>
        <dbReference type="Proteomes" id="UP000589036"/>
    </source>
</evidence>
<gene>
    <name evidence="1" type="ORF">HDA32_005225</name>
</gene>
<comment type="caution">
    <text evidence="1">The sequence shown here is derived from an EMBL/GenBank/DDBJ whole genome shotgun (WGS) entry which is preliminary data.</text>
</comment>
<protein>
    <submittedName>
        <fullName evidence="1">Uncharacterized protein</fullName>
    </submittedName>
</protein>
<keyword evidence="2" id="KW-1185">Reference proteome</keyword>
<sequence>MRSKAFSAFFRRALQRARPVPLGSRLISAR</sequence>
<dbReference type="AlphaFoldDB" id="A0A852U3N5"/>
<proteinExistence type="predicted"/>
<accession>A0A852U3N5</accession>
<evidence type="ECO:0000313" key="1">
    <source>
        <dbReference type="EMBL" id="NYE50105.1"/>
    </source>
</evidence>
<dbReference type="Proteomes" id="UP000589036">
    <property type="component" value="Unassembled WGS sequence"/>
</dbReference>
<dbReference type="EMBL" id="JACCCC010000001">
    <property type="protein sequence ID" value="NYE50105.1"/>
    <property type="molecule type" value="Genomic_DNA"/>
</dbReference>